<keyword evidence="2" id="KW-1185">Reference proteome</keyword>
<dbReference type="Pfam" id="PF07366">
    <property type="entry name" value="SnoaL"/>
    <property type="match status" value="1"/>
</dbReference>
<dbReference type="InterPro" id="IPR032710">
    <property type="entry name" value="NTF2-like_dom_sf"/>
</dbReference>
<evidence type="ECO:0000313" key="2">
    <source>
        <dbReference type="Proteomes" id="UP000248764"/>
    </source>
</evidence>
<reference evidence="1 2" key="1">
    <citation type="submission" date="2018-01" db="EMBL/GenBank/DDBJ databases">
        <title>Draft genome sequence of Jiangella sp. GTF31.</title>
        <authorList>
            <person name="Sahin N."/>
            <person name="Ay H."/>
            <person name="Saygin H."/>
        </authorList>
    </citation>
    <scope>NUCLEOTIDE SEQUENCE [LARGE SCALE GENOMIC DNA]</scope>
    <source>
        <strain evidence="1 2">GTF31</strain>
    </source>
</reference>
<sequence length="140" mass="15223">MSTEIKERARRVLEEIFPANDEAALAELIGDDFVNHEAPPGTPPGLGSVAFYMHALANAFADQKWTVHQALADGDTVALFCTHSGRHIGDFFGLAPTGRSFSYRQMHFIRFSGGKGVEHWAVRDDAGLMRQLTGPAQGPA</sequence>
<dbReference type="PANTHER" id="PTHR38436:SF1">
    <property type="entry name" value="ESTER CYCLASE"/>
    <property type="match status" value="1"/>
</dbReference>
<dbReference type="GO" id="GO:0030638">
    <property type="term" value="P:polyketide metabolic process"/>
    <property type="evidence" value="ECO:0007669"/>
    <property type="project" value="InterPro"/>
</dbReference>
<organism evidence="1 2">
    <name type="scientific">Jiangella anatolica</name>
    <dbReference type="NCBI Taxonomy" id="2670374"/>
    <lineage>
        <taxon>Bacteria</taxon>
        <taxon>Bacillati</taxon>
        <taxon>Actinomycetota</taxon>
        <taxon>Actinomycetes</taxon>
        <taxon>Jiangellales</taxon>
        <taxon>Jiangellaceae</taxon>
        <taxon>Jiangella</taxon>
    </lineage>
</organism>
<dbReference type="SUPFAM" id="SSF54427">
    <property type="entry name" value="NTF2-like"/>
    <property type="match status" value="1"/>
</dbReference>
<dbReference type="RefSeq" id="WP_111253216.1">
    <property type="nucleotide sequence ID" value="NZ_POTW01000005.1"/>
</dbReference>
<name>A0A2W2BZL8_9ACTN</name>
<dbReference type="AlphaFoldDB" id="A0A2W2BZL8"/>
<comment type="caution">
    <text evidence="1">The sequence shown here is derived from an EMBL/GenBank/DDBJ whole genome shotgun (WGS) entry which is preliminary data.</text>
</comment>
<dbReference type="Proteomes" id="UP000248764">
    <property type="component" value="Unassembled WGS sequence"/>
</dbReference>
<gene>
    <name evidence="1" type="ORF">C1I92_03160</name>
</gene>
<protein>
    <submittedName>
        <fullName evidence="1">Ester cyclase</fullName>
    </submittedName>
</protein>
<accession>A0A2W2BZL8</accession>
<dbReference type="PANTHER" id="PTHR38436">
    <property type="entry name" value="POLYKETIDE CYCLASE SNOAL-LIKE DOMAIN"/>
    <property type="match status" value="1"/>
</dbReference>
<dbReference type="InterPro" id="IPR009959">
    <property type="entry name" value="Cyclase_SnoaL-like"/>
</dbReference>
<dbReference type="Gene3D" id="3.10.450.50">
    <property type="match status" value="1"/>
</dbReference>
<proteinExistence type="predicted"/>
<dbReference type="EMBL" id="POTW01000005">
    <property type="protein sequence ID" value="PZF85894.1"/>
    <property type="molecule type" value="Genomic_DNA"/>
</dbReference>
<evidence type="ECO:0000313" key="1">
    <source>
        <dbReference type="EMBL" id="PZF85894.1"/>
    </source>
</evidence>